<dbReference type="InterPro" id="IPR050490">
    <property type="entry name" value="Bact_solute-bd_prot1"/>
</dbReference>
<keyword evidence="1" id="KW-1003">Cell membrane</keyword>
<dbReference type="Pfam" id="PF13416">
    <property type="entry name" value="SBP_bac_8"/>
    <property type="match status" value="1"/>
</dbReference>
<protein>
    <submittedName>
        <fullName evidence="7">Extracellular solute-binding protein</fullName>
    </submittedName>
</protein>
<proteinExistence type="predicted"/>
<feature type="chain" id="PRO_5046268549" evidence="6">
    <location>
        <begin position="33"/>
        <end position="533"/>
    </location>
</feature>
<evidence type="ECO:0000313" key="8">
    <source>
        <dbReference type="Proteomes" id="UP001519887"/>
    </source>
</evidence>
<gene>
    <name evidence="7" type="ORF">K0U00_01795</name>
</gene>
<name>A0ABS7BVV9_9BACL</name>
<dbReference type="Gene3D" id="3.40.190.10">
    <property type="entry name" value="Periplasmic binding protein-like II"/>
    <property type="match status" value="2"/>
</dbReference>
<evidence type="ECO:0000256" key="4">
    <source>
        <dbReference type="ARBA" id="ARBA00023139"/>
    </source>
</evidence>
<organism evidence="7 8">
    <name type="scientific">Paenibacillus sepulcri</name>
    <dbReference type="NCBI Taxonomy" id="359917"/>
    <lineage>
        <taxon>Bacteria</taxon>
        <taxon>Bacillati</taxon>
        <taxon>Bacillota</taxon>
        <taxon>Bacilli</taxon>
        <taxon>Bacillales</taxon>
        <taxon>Paenibacillaceae</taxon>
        <taxon>Paenibacillus</taxon>
    </lineage>
</organism>
<reference evidence="7 8" key="1">
    <citation type="submission" date="2021-07" db="EMBL/GenBank/DDBJ databases">
        <title>Paenibacillus radiodurans sp. nov., isolated from the southeastern edge of Tengger Desert.</title>
        <authorList>
            <person name="Zhang G."/>
        </authorList>
    </citation>
    <scope>NUCLEOTIDE SEQUENCE [LARGE SCALE GENOMIC DNA]</scope>
    <source>
        <strain evidence="7 8">CCM 7311</strain>
    </source>
</reference>
<dbReference type="EMBL" id="JAHZIK010000017">
    <property type="protein sequence ID" value="MBW7452775.1"/>
    <property type="molecule type" value="Genomic_DNA"/>
</dbReference>
<sequence>MTKKKQVSSFLFITCLGAAILAGCNSSSPVQEANTDPAEVPKLTSLTYWTGMAGQASATMKSYNEIELYKGLEQKTGVKVDFQHPPQGQDAEQFNLMITSGKLPDVIEYHWTTSFPGGPEKAVKDGTIIKLNDYIDKYAPNLKQLLDSHPDWRKQITTDDGSIISFPFIRDGRELQVFQGPAVRQDWMDKLGLKTPTTIDEWYNVLKAFKEKDPNGNGKPDEIPLLLRVAELGTHAFIGAYGITNGFYQDQGTVKFGPVQPEFKEFLMMMNKWYKEGLLDRDYAATDDKLYDAKITGNQVGSAVLLVGGGIGKYSNLMKDKDPNFKLAAVPYPVLNPGDKPELGQLDFAFNGRGAAITTSNKNPIETVKWLDYGYSEEGHMLFNFGTEGISYNLVDGYPKWTDDISKNADGLPVQQAMARHNRASWDGPFIQDKRYLEQYLALPEQKDAVTVWSGPSNEKKMPLVTPTKDESSRFASIMADINTYKDEMFNKFVMGAEPIESFDNYVQTIQGMGLDEALKIQQAALERYNNRK</sequence>
<dbReference type="SUPFAM" id="SSF53850">
    <property type="entry name" value="Periplasmic binding protein-like II"/>
    <property type="match status" value="1"/>
</dbReference>
<keyword evidence="5" id="KW-0449">Lipoprotein</keyword>
<keyword evidence="8" id="KW-1185">Reference proteome</keyword>
<evidence type="ECO:0000256" key="6">
    <source>
        <dbReference type="SAM" id="SignalP"/>
    </source>
</evidence>
<dbReference type="PANTHER" id="PTHR43649">
    <property type="entry name" value="ARABINOSE-BINDING PROTEIN-RELATED"/>
    <property type="match status" value="1"/>
</dbReference>
<keyword evidence="3" id="KW-0472">Membrane</keyword>
<keyword evidence="2 6" id="KW-0732">Signal</keyword>
<evidence type="ECO:0000256" key="3">
    <source>
        <dbReference type="ARBA" id="ARBA00023136"/>
    </source>
</evidence>
<comment type="caution">
    <text evidence="7">The sequence shown here is derived from an EMBL/GenBank/DDBJ whole genome shotgun (WGS) entry which is preliminary data.</text>
</comment>
<evidence type="ECO:0000313" key="7">
    <source>
        <dbReference type="EMBL" id="MBW7452775.1"/>
    </source>
</evidence>
<dbReference type="Proteomes" id="UP001519887">
    <property type="component" value="Unassembled WGS sequence"/>
</dbReference>
<feature type="signal peptide" evidence="6">
    <location>
        <begin position="1"/>
        <end position="32"/>
    </location>
</feature>
<keyword evidence="4" id="KW-0564">Palmitate</keyword>
<evidence type="ECO:0000256" key="2">
    <source>
        <dbReference type="ARBA" id="ARBA00022729"/>
    </source>
</evidence>
<dbReference type="PROSITE" id="PS51257">
    <property type="entry name" value="PROKAR_LIPOPROTEIN"/>
    <property type="match status" value="1"/>
</dbReference>
<dbReference type="InterPro" id="IPR006059">
    <property type="entry name" value="SBP"/>
</dbReference>
<dbReference type="PANTHER" id="PTHR43649:SF33">
    <property type="entry name" value="POLYGALACTURONAN_RHAMNOGALACTURONAN-BINDING PROTEIN YTCQ"/>
    <property type="match status" value="1"/>
</dbReference>
<accession>A0ABS7BVV9</accession>
<evidence type="ECO:0000256" key="1">
    <source>
        <dbReference type="ARBA" id="ARBA00022475"/>
    </source>
</evidence>
<dbReference type="RefSeq" id="WP_210039503.1">
    <property type="nucleotide sequence ID" value="NZ_JBHLVU010000005.1"/>
</dbReference>
<evidence type="ECO:0000256" key="5">
    <source>
        <dbReference type="ARBA" id="ARBA00023288"/>
    </source>
</evidence>